<protein>
    <submittedName>
        <fullName evidence="1">Uncharacterized protein</fullName>
    </submittedName>
</protein>
<gene>
    <name evidence="1" type="ORF">UX47_C0006G0047</name>
</gene>
<dbReference type="EMBL" id="LCMI01000006">
    <property type="protein sequence ID" value="KKU33076.1"/>
    <property type="molecule type" value="Genomic_DNA"/>
</dbReference>
<name>A0A0G1PK00_9BACT</name>
<proteinExistence type="predicted"/>
<evidence type="ECO:0000313" key="2">
    <source>
        <dbReference type="Proteomes" id="UP000034794"/>
    </source>
</evidence>
<evidence type="ECO:0000313" key="1">
    <source>
        <dbReference type="EMBL" id="KKU33076.1"/>
    </source>
</evidence>
<sequence>MDDSIETTPQSAGSASAKKFQLREVVEMGEYDPEYLGTFAEWHTLSR</sequence>
<dbReference type="Proteomes" id="UP000034794">
    <property type="component" value="Unassembled WGS sequence"/>
</dbReference>
<accession>A0A0G1PK00</accession>
<comment type="caution">
    <text evidence="1">The sequence shown here is derived from an EMBL/GenBank/DDBJ whole genome shotgun (WGS) entry which is preliminary data.</text>
</comment>
<organism evidence="1 2">
    <name type="scientific">Candidatus Collierbacteria bacterium GW2011_GWA2_46_26</name>
    <dbReference type="NCBI Taxonomy" id="1618381"/>
    <lineage>
        <taxon>Bacteria</taxon>
        <taxon>Candidatus Collieribacteriota</taxon>
    </lineage>
</organism>
<reference evidence="1 2" key="1">
    <citation type="journal article" date="2015" name="Nature">
        <title>rRNA introns, odd ribosomes, and small enigmatic genomes across a large radiation of phyla.</title>
        <authorList>
            <person name="Brown C.T."/>
            <person name="Hug L.A."/>
            <person name="Thomas B.C."/>
            <person name="Sharon I."/>
            <person name="Castelle C.J."/>
            <person name="Singh A."/>
            <person name="Wilkins M.J."/>
            <person name="Williams K.H."/>
            <person name="Banfield J.F."/>
        </authorList>
    </citation>
    <scope>NUCLEOTIDE SEQUENCE [LARGE SCALE GENOMIC DNA]</scope>
</reference>
<dbReference type="AlphaFoldDB" id="A0A0G1PK00"/>